<reference evidence="1 2" key="1">
    <citation type="submission" date="2016-10" db="EMBL/GenBank/DDBJ databases">
        <title>Reductive evolution of mitochondrial metabolism and differential evolution of invasion-related proteins in Cryptosporidium.</title>
        <authorList>
            <person name="Liu S."/>
            <person name="Roellig D.M."/>
            <person name="Guo Y."/>
            <person name="Li N."/>
            <person name="Frace M.A."/>
            <person name="Tang K."/>
            <person name="Zhang L."/>
            <person name="Feng Y."/>
            <person name="Xiao L."/>
        </authorList>
    </citation>
    <scope>NUCLEOTIDE SEQUENCE [LARGE SCALE GENOMIC DNA]</scope>
    <source>
        <strain evidence="1">30847</strain>
    </source>
</reference>
<dbReference type="EMBL" id="LRBS01000121">
    <property type="protein sequence ID" value="OII71497.1"/>
    <property type="molecule type" value="Genomic_DNA"/>
</dbReference>
<dbReference type="GeneID" id="92367394"/>
<proteinExistence type="predicted"/>
<dbReference type="Proteomes" id="UP000186804">
    <property type="component" value="Unassembled WGS sequence"/>
</dbReference>
<organism evidence="1 2">
    <name type="scientific">Cryptosporidium andersoni</name>
    <dbReference type="NCBI Taxonomy" id="117008"/>
    <lineage>
        <taxon>Eukaryota</taxon>
        <taxon>Sar</taxon>
        <taxon>Alveolata</taxon>
        <taxon>Apicomplexa</taxon>
        <taxon>Conoidasida</taxon>
        <taxon>Coccidia</taxon>
        <taxon>Eucoccidiorida</taxon>
        <taxon>Eimeriorina</taxon>
        <taxon>Cryptosporidiidae</taxon>
        <taxon>Cryptosporidium</taxon>
    </lineage>
</organism>
<evidence type="ECO:0000313" key="2">
    <source>
        <dbReference type="Proteomes" id="UP000186804"/>
    </source>
</evidence>
<dbReference type="VEuPathDB" id="CryptoDB:cand_032100"/>
<dbReference type="OrthoDB" id="341774at2759"/>
<keyword evidence="2" id="KW-1185">Reference proteome</keyword>
<comment type="caution">
    <text evidence="1">The sequence shown here is derived from an EMBL/GenBank/DDBJ whole genome shotgun (WGS) entry which is preliminary data.</text>
</comment>
<gene>
    <name evidence="1" type="ORF">cand_032100</name>
</gene>
<dbReference type="AlphaFoldDB" id="A0A1J4MB95"/>
<dbReference type="RefSeq" id="XP_067066687.1">
    <property type="nucleotide sequence ID" value="XM_067213436.1"/>
</dbReference>
<sequence>MKLYTISILLACEVYSMIFRQIAVTALRNKYTQGLYSYTADQLLTMKFPAGNFKDLKRKHRIVFEFNRRISNCWKESMKDADNLLSLISQDNAQVSKINNYGFPIQVPFDLAKIAKNIVEQLIEGIPPLEPIDYISTETLGSIYSQELKQSHGVISKNLKTILTRAACRLLLGAVILSSYEQNNLNITETKITRTSPYLDDINIKPKTTIKQNIVKSLTTFWNSVKGLGPKFKKRIFKLLRFETDEMPEITEEVITRFKSEIQSYNTKIYSDPLCSDRFKLGSEISFDSVFKLFFAEQEHNALNLVSELQNFLDSILNINNRREEILLDVDGYNLPQSEDIPDHMKSEDGLSTILQMKILDQIPSLCSDMTILVLLPNTLKFKSCVYFLEIIIKFLNGYFYLKQRCKEGSIDRKNVTKQIRYRSALRFTQGILTYYNQKHINFRESIQN</sequence>
<evidence type="ECO:0000313" key="1">
    <source>
        <dbReference type="EMBL" id="OII71497.1"/>
    </source>
</evidence>
<accession>A0A1J4MB95</accession>
<protein>
    <submittedName>
        <fullName evidence="1">Uncharacterized protein</fullName>
    </submittedName>
</protein>
<name>A0A1J4MB95_9CRYT</name>